<keyword evidence="3" id="KW-0675">Receptor</keyword>
<evidence type="ECO:0000313" key="3">
    <source>
        <dbReference type="EMBL" id="MCA5005682.1"/>
    </source>
</evidence>
<dbReference type="Proteomes" id="UP001165302">
    <property type="component" value="Unassembled WGS sequence"/>
</dbReference>
<keyword evidence="1" id="KW-0813">Transport</keyword>
<comment type="similarity">
    <text evidence="1">Belongs to the TonB-dependent receptor family.</text>
</comment>
<keyword evidence="1" id="KW-0472">Membrane</keyword>
<dbReference type="Gene3D" id="2.60.40.1930">
    <property type="match status" value="1"/>
</dbReference>
<comment type="subcellular location">
    <subcellularLocation>
        <location evidence="1">Cell outer membrane</location>
        <topology evidence="1">Multi-pass membrane protein</topology>
    </subcellularLocation>
</comment>
<gene>
    <name evidence="3" type="ORF">IPZ78_11015</name>
</gene>
<sequence>MKQGLLSAIFLFIISYAHGQDIQQFLEKLEGYQINNPQEKVYLHTDKPSYSAGEPIFFKSYTTIGVKNLFSSLSGVLYAELISPSNDIVQRVTISTPMGAGIGDFTLSDTITEGVYRIRAYTNWMKNAGSEYFFEKRVPVFNGRTDNVLTQTTTEVGESDVIYKINLNSISGLPIAKKRIQYAISEGDKVVERKSKSSTDLGLVEISVSNKYRNPILKLRFENVDKSMVNKIVKTIDPKLIPVTKLFPEGGKLVYGRINNIAAKSINSQGLGVGSKILLKQGNDSLGVINTNELGMGAISVFLNSNAPIEALATYSDGSSVRVEAPEVYESGFSLLVNNLNENKVFAQLSISSNQINNADVYFIVHHLGEVLFVSRAKANKEELVFSVDKQKLPSGVLTLSILNSQFQPLIERPIFHYAKRDLLINKIALNKDVYKVREKVNVSMEVGEVSDSLRYGAFSASVIDLSKVNTSYTDEAHILSSLLLNNDLRGYIEKPNFYFQEDGGLKNTDMDYLMLTQGWSNVDWSKLDLDIKHKYMPEKLLKLSGYTKKIGRSKPEPNAKLQLISTQNYLDFIDTTSNEEGYFEFNNMMFPDSVKFIITAKDGQKGKNNIDIVMDEDLGYPIEDRTAVSDKWWDINRKYLENLKSSKEYFAELERVGLKEKAILIEEVLVTARQTRKASEHSSNLNGSGNADQIITEEDLSTCTTLEMCLSGRLVGVYFQGGVPYNTRGNQPMQVVLDGMYIEGDNLSMINILDIESVEVLRNSNYTTVYGSNGANGLIILTSKRGTSAMRNYVPKGILTVRPQGFHTIKSFYKPAYDVSENIMFNSDLRSTIHWEPSIVSDAEGKSSFHFFTSDAKGRYLLLLEGLDLNGRLLHRHFEFIVD</sequence>
<dbReference type="PROSITE" id="PS52016">
    <property type="entry name" value="TONB_DEPENDENT_REC_3"/>
    <property type="match status" value="1"/>
</dbReference>
<evidence type="ECO:0000256" key="1">
    <source>
        <dbReference type="PROSITE-ProRule" id="PRU01360"/>
    </source>
</evidence>
<keyword evidence="1" id="KW-0812">Transmembrane</keyword>
<dbReference type="SUPFAM" id="SSF56935">
    <property type="entry name" value="Porins"/>
    <property type="match status" value="1"/>
</dbReference>
<proteinExistence type="inferred from homology"/>
<name>A0ABS7Z806_9SPHI</name>
<dbReference type="Gene3D" id="2.170.130.10">
    <property type="entry name" value="TonB-dependent receptor, plug domain"/>
    <property type="match status" value="1"/>
</dbReference>
<evidence type="ECO:0000313" key="4">
    <source>
        <dbReference type="Proteomes" id="UP001165302"/>
    </source>
</evidence>
<keyword evidence="4" id="KW-1185">Reference proteome</keyword>
<feature type="domain" description="TonB-dependent receptor plug" evidence="2">
    <location>
        <begin position="715"/>
        <end position="778"/>
    </location>
</feature>
<reference evidence="3" key="1">
    <citation type="submission" date="2020-10" db="EMBL/GenBank/DDBJ databases">
        <authorList>
            <person name="Lu T."/>
            <person name="Wang Q."/>
            <person name="Han X."/>
        </authorList>
    </citation>
    <scope>NUCLEOTIDE SEQUENCE</scope>
    <source>
        <strain evidence="3">WQ 366</strain>
    </source>
</reference>
<protein>
    <submittedName>
        <fullName evidence="3">TonB-dependent receptor plug domain-containing protein</fullName>
    </submittedName>
</protein>
<accession>A0ABS7Z806</accession>
<dbReference type="InterPro" id="IPR037066">
    <property type="entry name" value="Plug_dom_sf"/>
</dbReference>
<organism evidence="3 4">
    <name type="scientific">Sphingobacterium bovistauri</name>
    <dbReference type="NCBI Taxonomy" id="2781959"/>
    <lineage>
        <taxon>Bacteria</taxon>
        <taxon>Pseudomonadati</taxon>
        <taxon>Bacteroidota</taxon>
        <taxon>Sphingobacteriia</taxon>
        <taxon>Sphingobacteriales</taxon>
        <taxon>Sphingobacteriaceae</taxon>
        <taxon>Sphingobacterium</taxon>
    </lineage>
</organism>
<keyword evidence="1" id="KW-1134">Transmembrane beta strand</keyword>
<keyword evidence="1" id="KW-0998">Cell outer membrane</keyword>
<dbReference type="Pfam" id="PF07715">
    <property type="entry name" value="Plug"/>
    <property type="match status" value="1"/>
</dbReference>
<dbReference type="InterPro" id="IPR012910">
    <property type="entry name" value="Plug_dom"/>
</dbReference>
<dbReference type="EMBL" id="JADEYP010000019">
    <property type="protein sequence ID" value="MCA5005682.1"/>
    <property type="molecule type" value="Genomic_DNA"/>
</dbReference>
<dbReference type="RefSeq" id="WP_225553645.1">
    <property type="nucleotide sequence ID" value="NZ_JADEYP010000019.1"/>
</dbReference>
<comment type="caution">
    <text evidence="3">The sequence shown here is derived from an EMBL/GenBank/DDBJ whole genome shotgun (WGS) entry which is preliminary data.</text>
</comment>
<dbReference type="InterPro" id="IPR039426">
    <property type="entry name" value="TonB-dep_rcpt-like"/>
</dbReference>
<evidence type="ECO:0000259" key="2">
    <source>
        <dbReference type="Pfam" id="PF07715"/>
    </source>
</evidence>